<evidence type="ECO:0000256" key="3">
    <source>
        <dbReference type="ARBA" id="ARBA00022664"/>
    </source>
</evidence>
<dbReference type="EMBL" id="FWEW01003495">
    <property type="protein sequence ID" value="SLM39285.1"/>
    <property type="molecule type" value="Genomic_DNA"/>
</dbReference>
<dbReference type="AlphaFoldDB" id="A0A1W5D8C1"/>
<evidence type="ECO:0000256" key="7">
    <source>
        <dbReference type="SAM" id="Coils"/>
    </source>
</evidence>
<keyword evidence="5" id="KW-0508">mRNA splicing</keyword>
<feature type="domain" description="G-patch" evidence="9">
    <location>
        <begin position="218"/>
        <end position="264"/>
    </location>
</feature>
<dbReference type="SMART" id="SM00443">
    <property type="entry name" value="G_patch"/>
    <property type="match status" value="1"/>
</dbReference>
<dbReference type="Pfam" id="PF12457">
    <property type="entry name" value="TIP_N"/>
    <property type="match status" value="1"/>
</dbReference>
<feature type="compositionally biased region" description="Polar residues" evidence="8">
    <location>
        <begin position="195"/>
        <end position="220"/>
    </location>
</feature>
<keyword evidence="4" id="KW-0747">Spliceosome</keyword>
<comment type="subcellular location">
    <subcellularLocation>
        <location evidence="1">Nucleus</location>
    </subcellularLocation>
</comment>
<dbReference type="PROSITE" id="PS50174">
    <property type="entry name" value="G_PATCH"/>
    <property type="match status" value="1"/>
</dbReference>
<evidence type="ECO:0000256" key="5">
    <source>
        <dbReference type="ARBA" id="ARBA00023187"/>
    </source>
</evidence>
<dbReference type="Pfam" id="PF07842">
    <property type="entry name" value="GCFC"/>
    <property type="match status" value="1"/>
</dbReference>
<feature type="compositionally biased region" description="Basic and acidic residues" evidence="8">
    <location>
        <begin position="262"/>
        <end position="283"/>
    </location>
</feature>
<evidence type="ECO:0000256" key="2">
    <source>
        <dbReference type="ARBA" id="ARBA00010900"/>
    </source>
</evidence>
<feature type="region of interest" description="Disordered" evidence="8">
    <location>
        <begin position="162"/>
        <end position="221"/>
    </location>
</feature>
<proteinExistence type="inferred from homology"/>
<dbReference type="InterPro" id="IPR022783">
    <property type="entry name" value="GCFC_dom"/>
</dbReference>
<keyword evidence="3" id="KW-0507">mRNA processing</keyword>
<keyword evidence="7" id="KW-0175">Coiled coil</keyword>
<dbReference type="PANTHER" id="PTHR23329:SF1">
    <property type="entry name" value="TUFTELIN-INTERACTING PROTEIN 11"/>
    <property type="match status" value="1"/>
</dbReference>
<dbReference type="GO" id="GO:0000390">
    <property type="term" value="P:spliceosomal complex disassembly"/>
    <property type="evidence" value="ECO:0007669"/>
    <property type="project" value="InterPro"/>
</dbReference>
<protein>
    <submittedName>
        <fullName evidence="10">Tuftelin interacting protein, N-terminal domain</fullName>
    </submittedName>
</protein>
<evidence type="ECO:0000313" key="11">
    <source>
        <dbReference type="Proteomes" id="UP000192927"/>
    </source>
</evidence>
<dbReference type="PANTHER" id="PTHR23329">
    <property type="entry name" value="TUFTELIN-INTERACTING PROTEIN 11-RELATED"/>
    <property type="match status" value="1"/>
</dbReference>
<accession>A0A1W5D8C1</accession>
<feature type="region of interest" description="Disordered" evidence="8">
    <location>
        <begin position="1"/>
        <end position="118"/>
    </location>
</feature>
<feature type="region of interest" description="Disordered" evidence="8">
    <location>
        <begin position="250"/>
        <end position="321"/>
    </location>
</feature>
<evidence type="ECO:0000259" key="9">
    <source>
        <dbReference type="PROSITE" id="PS50174"/>
    </source>
</evidence>
<evidence type="ECO:0000256" key="1">
    <source>
        <dbReference type="ARBA" id="ARBA00004123"/>
    </source>
</evidence>
<comment type="similarity">
    <text evidence="2">Belongs to the TFP11/STIP family.</text>
</comment>
<feature type="coiled-coil region" evidence="7">
    <location>
        <begin position="402"/>
        <end position="429"/>
    </location>
</feature>
<evidence type="ECO:0000313" key="10">
    <source>
        <dbReference type="EMBL" id="SLM39285.1"/>
    </source>
</evidence>
<feature type="compositionally biased region" description="Acidic residues" evidence="8">
    <location>
        <begin position="96"/>
        <end position="118"/>
    </location>
</feature>
<keyword evidence="6" id="KW-0539">Nucleus</keyword>
<dbReference type="InterPro" id="IPR000467">
    <property type="entry name" value="G_patch_dom"/>
</dbReference>
<dbReference type="GO" id="GO:0003676">
    <property type="term" value="F:nucleic acid binding"/>
    <property type="evidence" value="ECO:0007669"/>
    <property type="project" value="InterPro"/>
</dbReference>
<evidence type="ECO:0000256" key="4">
    <source>
        <dbReference type="ARBA" id="ARBA00022728"/>
    </source>
</evidence>
<reference evidence="11" key="1">
    <citation type="submission" date="2017-03" db="EMBL/GenBank/DDBJ databases">
        <authorList>
            <person name="Sharma R."/>
            <person name="Thines M."/>
        </authorList>
    </citation>
    <scope>NUCLEOTIDE SEQUENCE [LARGE SCALE GENOMIC DNA]</scope>
</reference>
<dbReference type="GO" id="GO:0071008">
    <property type="term" value="C:U2-type post-mRNA release spliceosomal complex"/>
    <property type="evidence" value="ECO:0007669"/>
    <property type="project" value="TreeGrafter"/>
</dbReference>
<dbReference type="Pfam" id="PF01585">
    <property type="entry name" value="G-patch"/>
    <property type="match status" value="1"/>
</dbReference>
<sequence length="923" mass="102080">MDAFGGGGSSSDSSDEDEDDLLFPSTNPGEDEFTEHRRKRRRTGRDAKESAALGIFGSESEDKGPGQRWKAKTLRGKGMSFTKSTEAAESSGRMLDDDEEDDYDDKIGGDEDEEDGGVDVEETAGLRGLGSGGFGFGSLGRSALEDGKEAPGLAYGIGTPLGQGWTPSSARQPILNPMLSDNEATTPTVVRPSFNAPNPSLRTNGKNQGTPGPSAANPNSFAAKMMAKMGYVEGQGLGASGRGRLAPIETQLRPQGAGLGAVREKTKQAKEEEKREAAFRGEIVEDSSEEERKRRRKRKEKRLSGAVSGTSTPGGTRAKPKLKYRTAAELEAAADGLQVPTVLKSIIDARGKDTKLLTSTAGLMTPNGGNNAAETEATKIARRARNDLEAFVDEWNGLADRKKYFELQSDELIREIDQQQEEILRLKGVTSIVEELHRMAIARASVEDMSNAWYDVIEKLESLEVEYRDEIDAYALSEVAVAAIHPLLRHDMESWEPLKDPTHLFTYLQRLRGILGIKSAEDSSALTIQNGYTHSSSHSKSTTHYETMMYTLWLPQVRSAIINDWDVHDPNPLISLIEPWKSVLPPFILANIVDQLIVQRLASAVADWKPRSSHKRSRHSQPPHVWLFPWLQYLDEHHTDPKSSSGLLADVKRKFRVLLDTWDLSAGILPGLRNWREVLRSELDNVLIRHLLPRLALHLQENFDVDPQDQDLTPLSQALAWKDFFRPSTVAQLLVAEFFPKWHNILYIWLTSDPDYDEIRRWYLWWKEQIPSEINEVAAVEAEWNKGLETITLALDLGDSVNSELPPPVAGPVKPLTHPSTPLPVVASATNGTSAKKAVMQEATFKEVVEDWCAENGLIMMPLREAHAVTGLPLFRITASASGRGGVVAYLKGDVVWVQRKKDKSSWAPVGLDEGLVRRAEGN</sequence>
<dbReference type="InterPro" id="IPR022159">
    <property type="entry name" value="STIP/TFIP11_N"/>
</dbReference>
<dbReference type="Proteomes" id="UP000192927">
    <property type="component" value="Unassembled WGS sequence"/>
</dbReference>
<name>A0A1W5D8C1_9LECA</name>
<evidence type="ECO:0000256" key="6">
    <source>
        <dbReference type="ARBA" id="ARBA00023242"/>
    </source>
</evidence>
<evidence type="ECO:0000256" key="8">
    <source>
        <dbReference type="SAM" id="MobiDB-lite"/>
    </source>
</evidence>
<organism evidence="10 11">
    <name type="scientific">Lasallia pustulata</name>
    <dbReference type="NCBI Taxonomy" id="136370"/>
    <lineage>
        <taxon>Eukaryota</taxon>
        <taxon>Fungi</taxon>
        <taxon>Dikarya</taxon>
        <taxon>Ascomycota</taxon>
        <taxon>Pezizomycotina</taxon>
        <taxon>Lecanoromycetes</taxon>
        <taxon>OSLEUM clade</taxon>
        <taxon>Umbilicariomycetidae</taxon>
        <taxon>Umbilicariales</taxon>
        <taxon>Umbilicariaceae</taxon>
        <taxon>Lasallia</taxon>
    </lineage>
</organism>
<dbReference type="InterPro" id="IPR045211">
    <property type="entry name" value="TFP11/STIP/Ntr1"/>
</dbReference>
<keyword evidence="11" id="KW-1185">Reference proteome</keyword>